<keyword evidence="5" id="KW-0067">ATP-binding</keyword>
<evidence type="ECO:0000313" key="5">
    <source>
        <dbReference type="EMBL" id="RXH38299.1"/>
    </source>
</evidence>
<evidence type="ECO:0000259" key="4">
    <source>
        <dbReference type="Pfam" id="PF13458"/>
    </source>
</evidence>
<comment type="caution">
    <text evidence="5">The sequence shown here is derived from an EMBL/GenBank/DDBJ whole genome shotgun (WGS) entry which is preliminary data.</text>
</comment>
<dbReference type="PANTHER" id="PTHR47151">
    <property type="entry name" value="LEU/ILE/VAL-BINDING ABC TRANSPORTER SUBUNIT"/>
    <property type="match status" value="1"/>
</dbReference>
<dbReference type="InterPro" id="IPR028081">
    <property type="entry name" value="Leu-bd"/>
</dbReference>
<dbReference type="PANTHER" id="PTHR47151:SF2">
    <property type="entry name" value="AMINO ACID BINDING PROTEIN"/>
    <property type="match status" value="1"/>
</dbReference>
<dbReference type="AlphaFoldDB" id="A0A4Q0SJ51"/>
<evidence type="ECO:0000256" key="2">
    <source>
        <dbReference type="ARBA" id="ARBA00022729"/>
    </source>
</evidence>
<evidence type="ECO:0000256" key="1">
    <source>
        <dbReference type="ARBA" id="ARBA00010062"/>
    </source>
</evidence>
<evidence type="ECO:0000256" key="3">
    <source>
        <dbReference type="SAM" id="SignalP"/>
    </source>
</evidence>
<keyword evidence="2 3" id="KW-0732">Signal</keyword>
<feature type="domain" description="Leucine-binding protein" evidence="4">
    <location>
        <begin position="36"/>
        <end position="305"/>
    </location>
</feature>
<sequence>MRLRMAARLVRGLLVAISATGLVVSAQAQDQAKEKKIKIGVVFDLSGPLAGGGSELNYVGAKIILDHFAKTGVEGYKIEAVYADAQSKPDIAINESVRLLEQEKVDMVLGFFSSAQCVPVAARVEQLKKFMWITTCISSAVFNEKGYKYVFRPQASGDQFGMMTMDFIAQNAKEKFGKEPKDLRVAIIHEDGAYGVDVSKGNEAGAKKAGFNVVLKEGYSATAPDLSALVTKLKRAKPDVIFHTGYNPDITLLLRQAREQGLKFGALMGHGAGYGVYEKLKEGMGADAAYIFNADPISIWLANQKTMDPKLPPVIKMVGEEFDKIKPGVAIRSAHVGIGSSNTYLFMSDVLPRAIKKYGGVDPDALRKAALDTDIPEGGTMLGFGVKFYGEGTPMAGQNERSFPVVIQYIDDKSSVVWPKSQAQREAVLPLPKGTTYSNQ</sequence>
<name>A0A4Q0SJ51_9BRAD</name>
<feature type="signal peptide" evidence="3">
    <location>
        <begin position="1"/>
        <end position="28"/>
    </location>
</feature>
<protein>
    <submittedName>
        <fullName evidence="5">ABC transporter ATP-binding protein</fullName>
    </submittedName>
</protein>
<organism evidence="5 6">
    <name type="scientific">Bradyrhizobium zhanjiangense</name>
    <dbReference type="NCBI Taxonomy" id="1325107"/>
    <lineage>
        <taxon>Bacteria</taxon>
        <taxon>Pseudomonadati</taxon>
        <taxon>Pseudomonadota</taxon>
        <taxon>Alphaproteobacteria</taxon>
        <taxon>Hyphomicrobiales</taxon>
        <taxon>Nitrobacteraceae</taxon>
        <taxon>Bradyrhizobium</taxon>
    </lineage>
</organism>
<reference evidence="5 6" key="1">
    <citation type="submission" date="2015-04" db="EMBL/GenBank/DDBJ databases">
        <title>Comparative genomics of rhizobia nodulating Arachis hypogaea in China.</title>
        <authorList>
            <person name="Li Y."/>
        </authorList>
    </citation>
    <scope>NUCLEOTIDE SEQUENCE [LARGE SCALE GENOMIC DNA]</scope>
    <source>
        <strain evidence="5 6">CCBAU 51787</strain>
    </source>
</reference>
<comment type="similarity">
    <text evidence="1">Belongs to the leucine-binding protein family.</text>
</comment>
<dbReference type="Pfam" id="PF13458">
    <property type="entry name" value="Peripla_BP_6"/>
    <property type="match status" value="1"/>
</dbReference>
<dbReference type="EMBL" id="LBJM01000061">
    <property type="protein sequence ID" value="RXH38299.1"/>
    <property type="molecule type" value="Genomic_DNA"/>
</dbReference>
<gene>
    <name evidence="5" type="ORF">XH94_22795</name>
</gene>
<evidence type="ECO:0000313" key="6">
    <source>
        <dbReference type="Proteomes" id="UP000290565"/>
    </source>
</evidence>
<keyword evidence="5" id="KW-0547">Nucleotide-binding</keyword>
<proteinExistence type="inferred from homology"/>
<accession>A0A4Q0SJ51</accession>
<dbReference type="SUPFAM" id="SSF53822">
    <property type="entry name" value="Periplasmic binding protein-like I"/>
    <property type="match status" value="1"/>
</dbReference>
<dbReference type="CDD" id="cd06340">
    <property type="entry name" value="PBP1_ABC_ligand_binding-like"/>
    <property type="match status" value="1"/>
</dbReference>
<dbReference type="InterPro" id="IPR028082">
    <property type="entry name" value="Peripla_BP_I"/>
</dbReference>
<dbReference type="GO" id="GO:0005524">
    <property type="term" value="F:ATP binding"/>
    <property type="evidence" value="ECO:0007669"/>
    <property type="project" value="UniProtKB-KW"/>
</dbReference>
<dbReference type="RefSeq" id="WP_128945963.1">
    <property type="nucleotide sequence ID" value="NZ_LBJM01000061.1"/>
</dbReference>
<dbReference type="Gene3D" id="3.40.50.2300">
    <property type="match status" value="2"/>
</dbReference>
<dbReference type="Proteomes" id="UP000290565">
    <property type="component" value="Unassembled WGS sequence"/>
</dbReference>
<feature type="chain" id="PRO_5020715048" evidence="3">
    <location>
        <begin position="29"/>
        <end position="440"/>
    </location>
</feature>